<organism evidence="5 6">
    <name type="scientific">Idiomarina aquatica</name>
    <dbReference type="NCBI Taxonomy" id="1327752"/>
    <lineage>
        <taxon>Bacteria</taxon>
        <taxon>Pseudomonadati</taxon>
        <taxon>Pseudomonadota</taxon>
        <taxon>Gammaproteobacteria</taxon>
        <taxon>Alteromonadales</taxon>
        <taxon>Idiomarinaceae</taxon>
        <taxon>Idiomarina</taxon>
    </lineage>
</organism>
<sequence>MLIDAMPNGVILVDSAGTVEHCNHNAIVLVDAPLVGRLWRDCVAEYFKPQADDWHEVSLHNSRRVKVDISAIPDQSGQLVVLTDLTETRRLQQKISHLQRLSSMGRMVASLAHQIRTPLSAALLYAQNLATPNLDHNRQQRFSDKLLSRLKSLEQQVNDMLLFAKSGDQQVLEPLSSATLIDSVVQSVSPYAQAKKVRLSVQNNADDAILKGNLTALSGAIQNLLTNAIDVTDKGQVVTVSTDYSANDWCCTVSDTGSGIPAEIQSQLFTPFVTSKPNGTGLGLAVVNTVVKAHQGQLNWQTEAGQGTEFSIRLPIEVVQSKPQEICYG</sequence>
<dbReference type="InterPro" id="IPR003594">
    <property type="entry name" value="HATPase_dom"/>
</dbReference>
<comment type="caution">
    <text evidence="5">The sequence shown here is derived from an EMBL/GenBank/DDBJ whole genome shotgun (WGS) entry which is preliminary data.</text>
</comment>
<protein>
    <recommendedName>
        <fullName evidence="2">histidine kinase</fullName>
        <ecNumber evidence="2">2.7.13.3</ecNumber>
    </recommendedName>
</protein>
<dbReference type="Gene3D" id="1.10.287.130">
    <property type="match status" value="1"/>
</dbReference>
<dbReference type="SUPFAM" id="SSF55874">
    <property type="entry name" value="ATPase domain of HSP90 chaperone/DNA topoisomerase II/histidine kinase"/>
    <property type="match status" value="1"/>
</dbReference>
<dbReference type="CDD" id="cd00130">
    <property type="entry name" value="PAS"/>
    <property type="match status" value="1"/>
</dbReference>
<dbReference type="PANTHER" id="PTHR43065:SF29">
    <property type="entry name" value="SENSOR PROTEIN KINASE FLES"/>
    <property type="match status" value="1"/>
</dbReference>
<dbReference type="InterPro" id="IPR005467">
    <property type="entry name" value="His_kinase_dom"/>
</dbReference>
<dbReference type="CDD" id="cd00075">
    <property type="entry name" value="HATPase"/>
    <property type="match status" value="1"/>
</dbReference>
<dbReference type="PANTHER" id="PTHR43065">
    <property type="entry name" value="SENSOR HISTIDINE KINASE"/>
    <property type="match status" value="1"/>
</dbReference>
<evidence type="ECO:0000256" key="3">
    <source>
        <dbReference type="ARBA" id="ARBA00022553"/>
    </source>
</evidence>
<dbReference type="EMBL" id="SNXI01000020">
    <property type="protein sequence ID" value="TDP28676.1"/>
    <property type="molecule type" value="Genomic_DNA"/>
</dbReference>
<dbReference type="InterPro" id="IPR036890">
    <property type="entry name" value="HATPase_C_sf"/>
</dbReference>
<dbReference type="SMART" id="SM00387">
    <property type="entry name" value="HATPase_c"/>
    <property type="match status" value="1"/>
</dbReference>
<name>A0A4R6NZ64_9GAMM</name>
<dbReference type="Proteomes" id="UP000295531">
    <property type="component" value="Unassembled WGS sequence"/>
</dbReference>
<evidence type="ECO:0000256" key="2">
    <source>
        <dbReference type="ARBA" id="ARBA00012438"/>
    </source>
</evidence>
<dbReference type="Pfam" id="PF02518">
    <property type="entry name" value="HATPase_c"/>
    <property type="match status" value="1"/>
</dbReference>
<evidence type="ECO:0000256" key="1">
    <source>
        <dbReference type="ARBA" id="ARBA00000085"/>
    </source>
</evidence>
<comment type="catalytic activity">
    <reaction evidence="1">
        <text>ATP + protein L-histidine = ADP + protein N-phospho-L-histidine.</text>
        <dbReference type="EC" id="2.7.13.3"/>
    </reaction>
</comment>
<dbReference type="SUPFAM" id="SSF47384">
    <property type="entry name" value="Homodimeric domain of signal transducing histidine kinase"/>
    <property type="match status" value="1"/>
</dbReference>
<dbReference type="PROSITE" id="PS50109">
    <property type="entry name" value="HIS_KIN"/>
    <property type="match status" value="1"/>
</dbReference>
<keyword evidence="5" id="KW-0418">Kinase</keyword>
<accession>A0A4R6NZ64</accession>
<evidence type="ECO:0000313" key="5">
    <source>
        <dbReference type="EMBL" id="TDP28676.1"/>
    </source>
</evidence>
<dbReference type="InterPro" id="IPR000014">
    <property type="entry name" value="PAS"/>
</dbReference>
<gene>
    <name evidence="5" type="ORF">DEU29_12024</name>
</gene>
<keyword evidence="5" id="KW-0808">Transferase</keyword>
<dbReference type="AlphaFoldDB" id="A0A4R6NZ64"/>
<dbReference type="SUPFAM" id="SSF55785">
    <property type="entry name" value="PYP-like sensor domain (PAS domain)"/>
    <property type="match status" value="1"/>
</dbReference>
<dbReference type="Pfam" id="PF00512">
    <property type="entry name" value="HisKA"/>
    <property type="match status" value="1"/>
</dbReference>
<dbReference type="InterPro" id="IPR004358">
    <property type="entry name" value="Sig_transdc_His_kin-like_C"/>
</dbReference>
<keyword evidence="3" id="KW-0597">Phosphoprotein</keyword>
<dbReference type="CDD" id="cd00082">
    <property type="entry name" value="HisKA"/>
    <property type="match status" value="1"/>
</dbReference>
<dbReference type="PRINTS" id="PR00344">
    <property type="entry name" value="BCTRLSENSOR"/>
</dbReference>
<feature type="domain" description="Histidine kinase" evidence="4">
    <location>
        <begin position="110"/>
        <end position="318"/>
    </location>
</feature>
<dbReference type="SMART" id="SM00388">
    <property type="entry name" value="HisKA"/>
    <property type="match status" value="1"/>
</dbReference>
<proteinExistence type="predicted"/>
<keyword evidence="6" id="KW-1185">Reference proteome</keyword>
<dbReference type="InterPro" id="IPR036097">
    <property type="entry name" value="HisK_dim/P_sf"/>
</dbReference>
<evidence type="ECO:0000313" key="6">
    <source>
        <dbReference type="Proteomes" id="UP000295531"/>
    </source>
</evidence>
<dbReference type="GO" id="GO:0000155">
    <property type="term" value="F:phosphorelay sensor kinase activity"/>
    <property type="evidence" value="ECO:0007669"/>
    <property type="project" value="InterPro"/>
</dbReference>
<dbReference type="EC" id="2.7.13.3" evidence="2"/>
<dbReference type="Gene3D" id="3.30.565.10">
    <property type="entry name" value="Histidine kinase-like ATPase, C-terminal domain"/>
    <property type="match status" value="1"/>
</dbReference>
<dbReference type="InterPro" id="IPR003661">
    <property type="entry name" value="HisK_dim/P_dom"/>
</dbReference>
<reference evidence="5 6" key="1">
    <citation type="submission" date="2019-03" db="EMBL/GenBank/DDBJ databases">
        <title>Freshwater and sediment microbial communities from various areas in North America, analyzing microbe dynamics in response to fracking.</title>
        <authorList>
            <person name="Lamendella R."/>
        </authorList>
    </citation>
    <scope>NUCLEOTIDE SEQUENCE [LARGE SCALE GENOMIC DNA]</scope>
    <source>
        <strain evidence="5 6">18_TX</strain>
    </source>
</reference>
<dbReference type="InterPro" id="IPR035965">
    <property type="entry name" value="PAS-like_dom_sf"/>
</dbReference>
<evidence type="ECO:0000259" key="4">
    <source>
        <dbReference type="PROSITE" id="PS50109"/>
    </source>
</evidence>